<dbReference type="InterPro" id="IPR051122">
    <property type="entry name" value="SDR_DHRS6-like"/>
</dbReference>
<accession>A0A0E3YAP8</accession>
<dbReference type="PANTHER" id="PTHR43477:SF1">
    <property type="entry name" value="DIHYDROANTICAPSIN 7-DEHYDROGENASE"/>
    <property type="match status" value="1"/>
</dbReference>
<dbReference type="KEGG" id="pox:MB84_03510"/>
<evidence type="ECO:0000313" key="5">
    <source>
        <dbReference type="Proteomes" id="UP000035050"/>
    </source>
</evidence>
<feature type="domain" description="Ketoreductase" evidence="3">
    <location>
        <begin position="11"/>
        <end position="192"/>
    </location>
</feature>
<sequence length="254" mass="26019">MIFDSKALSGQTFLVTGASSGIGRATAQLLAACGARILAMGRDEARTSESVGSLGTNADHVAIITAFEDADSAAQQVKEAAVTAGGVDGIFHAAGLELILPVKMTKQSSLDKLFAASVNTAFGIARAMAMKDVIRDGGSLVLMSSAAGLRGQAGMTAYSASKAAIDGLSRSLAVELAPRKIRVNSVASGAVETAMHGRLASSLPPAAMQAYEEKHLLGFGRTEDIANAVTFLLSPASRWITGTTMVVDGGFTVR</sequence>
<reference evidence="4" key="1">
    <citation type="submission" date="2016-06" db="EMBL/GenBank/DDBJ databases">
        <title>Pandoraea oxalativorans DSM 23570 Genome Sequencing.</title>
        <authorList>
            <person name="Ee R."/>
            <person name="Lim Y.-L."/>
            <person name="Yong D."/>
            <person name="Yin W.-F."/>
            <person name="Chan K.-G."/>
        </authorList>
    </citation>
    <scope>NUCLEOTIDE SEQUENCE</scope>
    <source>
        <strain evidence="4">DSM 23570</strain>
    </source>
</reference>
<dbReference type="SUPFAM" id="SSF51735">
    <property type="entry name" value="NAD(P)-binding Rossmann-fold domains"/>
    <property type="match status" value="1"/>
</dbReference>
<evidence type="ECO:0000256" key="2">
    <source>
        <dbReference type="ARBA" id="ARBA00023002"/>
    </source>
</evidence>
<name>A0A0E3YAP8_9BURK</name>
<evidence type="ECO:0000256" key="1">
    <source>
        <dbReference type="ARBA" id="ARBA00006484"/>
    </source>
</evidence>
<keyword evidence="2" id="KW-0560">Oxidoreductase</keyword>
<dbReference type="CDD" id="cd05233">
    <property type="entry name" value="SDR_c"/>
    <property type="match status" value="1"/>
</dbReference>
<dbReference type="OrthoDB" id="9790785at2"/>
<dbReference type="Pfam" id="PF13561">
    <property type="entry name" value="adh_short_C2"/>
    <property type="match status" value="1"/>
</dbReference>
<dbReference type="HOGENOM" id="CLU_010194_1_0_4"/>
<comment type="similarity">
    <text evidence="1">Belongs to the short-chain dehydrogenases/reductases (SDR) family.</text>
</comment>
<evidence type="ECO:0000259" key="3">
    <source>
        <dbReference type="SMART" id="SM00822"/>
    </source>
</evidence>
<dbReference type="GO" id="GO:0016491">
    <property type="term" value="F:oxidoreductase activity"/>
    <property type="evidence" value="ECO:0007669"/>
    <property type="project" value="UniProtKB-KW"/>
</dbReference>
<proteinExistence type="inferred from homology"/>
<dbReference type="PRINTS" id="PR00080">
    <property type="entry name" value="SDRFAMILY"/>
</dbReference>
<evidence type="ECO:0000313" key="4">
    <source>
        <dbReference type="EMBL" id="AKC68727.1"/>
    </source>
</evidence>
<dbReference type="Gene3D" id="3.40.50.720">
    <property type="entry name" value="NAD(P)-binding Rossmann-like Domain"/>
    <property type="match status" value="1"/>
</dbReference>
<dbReference type="InterPro" id="IPR057326">
    <property type="entry name" value="KR_dom"/>
</dbReference>
<dbReference type="FunFam" id="3.40.50.720:FF:000084">
    <property type="entry name" value="Short-chain dehydrogenase reductase"/>
    <property type="match status" value="1"/>
</dbReference>
<dbReference type="PATRIC" id="fig|573737.6.peg.1481"/>
<protein>
    <submittedName>
        <fullName evidence="4">Short-chain dehydrogenase</fullName>
    </submittedName>
</protein>
<organism evidence="4 5">
    <name type="scientific">Pandoraea oxalativorans</name>
    <dbReference type="NCBI Taxonomy" id="573737"/>
    <lineage>
        <taxon>Bacteria</taxon>
        <taxon>Pseudomonadati</taxon>
        <taxon>Pseudomonadota</taxon>
        <taxon>Betaproteobacteria</taxon>
        <taxon>Burkholderiales</taxon>
        <taxon>Burkholderiaceae</taxon>
        <taxon>Pandoraea</taxon>
    </lineage>
</organism>
<keyword evidence="5" id="KW-1185">Reference proteome</keyword>
<gene>
    <name evidence="4" type="ORF">MB84_03510</name>
</gene>
<dbReference type="InterPro" id="IPR002347">
    <property type="entry name" value="SDR_fam"/>
</dbReference>
<dbReference type="PRINTS" id="PR00081">
    <property type="entry name" value="GDHRDH"/>
</dbReference>
<dbReference type="SMART" id="SM00822">
    <property type="entry name" value="PKS_KR"/>
    <property type="match status" value="1"/>
</dbReference>
<dbReference type="EMBL" id="CP011253">
    <property type="protein sequence ID" value="AKC68727.1"/>
    <property type="molecule type" value="Genomic_DNA"/>
</dbReference>
<dbReference type="AlphaFoldDB" id="A0A0E3YAP8"/>
<dbReference type="PANTHER" id="PTHR43477">
    <property type="entry name" value="DIHYDROANTICAPSIN 7-DEHYDROGENASE"/>
    <property type="match status" value="1"/>
</dbReference>
<dbReference type="Proteomes" id="UP000035050">
    <property type="component" value="Chromosome"/>
</dbReference>
<dbReference type="InterPro" id="IPR020904">
    <property type="entry name" value="Sc_DH/Rdtase_CS"/>
</dbReference>
<dbReference type="InterPro" id="IPR036291">
    <property type="entry name" value="NAD(P)-bd_dom_sf"/>
</dbReference>
<dbReference type="PROSITE" id="PS00061">
    <property type="entry name" value="ADH_SHORT"/>
    <property type="match status" value="1"/>
</dbReference>